<protein>
    <submittedName>
        <fullName evidence="2">Uncharacterized protein</fullName>
    </submittedName>
</protein>
<reference evidence="2 3" key="1">
    <citation type="submission" date="2024-10" db="EMBL/GenBank/DDBJ databases">
        <title>The Natural Products Discovery Center: Release of the First 8490 Sequenced Strains for Exploring Actinobacteria Biosynthetic Diversity.</title>
        <authorList>
            <person name="Kalkreuter E."/>
            <person name="Kautsar S.A."/>
            <person name="Yang D."/>
            <person name="Bader C.D."/>
            <person name="Teijaro C.N."/>
            <person name="Fluegel L."/>
            <person name="Davis C.M."/>
            <person name="Simpson J.R."/>
            <person name="Lauterbach L."/>
            <person name="Steele A.D."/>
            <person name="Gui C."/>
            <person name="Meng S."/>
            <person name="Li G."/>
            <person name="Viehrig K."/>
            <person name="Ye F."/>
            <person name="Su P."/>
            <person name="Kiefer A.F."/>
            <person name="Nichols A."/>
            <person name="Cepeda A.J."/>
            <person name="Yan W."/>
            <person name="Fan B."/>
            <person name="Jiang Y."/>
            <person name="Adhikari A."/>
            <person name="Zheng C.-J."/>
            <person name="Schuster L."/>
            <person name="Cowan T.M."/>
            <person name="Smanski M.J."/>
            <person name="Chevrette M.G."/>
            <person name="De Carvalho L.P.S."/>
            <person name="Shen B."/>
        </authorList>
    </citation>
    <scope>NUCLEOTIDE SEQUENCE [LARGE SCALE GENOMIC DNA]</scope>
    <source>
        <strain evidence="2 3">NPDC000087</strain>
    </source>
</reference>
<feature type="compositionally biased region" description="Gly residues" evidence="1">
    <location>
        <begin position="1"/>
        <end position="10"/>
    </location>
</feature>
<feature type="region of interest" description="Disordered" evidence="1">
    <location>
        <begin position="1"/>
        <end position="94"/>
    </location>
</feature>
<dbReference type="EMBL" id="JBIAZU010000003">
    <property type="protein sequence ID" value="MFF5291284.1"/>
    <property type="molecule type" value="Genomic_DNA"/>
</dbReference>
<evidence type="ECO:0000256" key="1">
    <source>
        <dbReference type="SAM" id="MobiDB-lite"/>
    </source>
</evidence>
<name>A0ABW6WF41_9ACTN</name>
<evidence type="ECO:0000313" key="3">
    <source>
        <dbReference type="Proteomes" id="UP001602245"/>
    </source>
</evidence>
<dbReference type="RefSeq" id="WP_157296415.1">
    <property type="nucleotide sequence ID" value="NZ_JBIAZU010000003.1"/>
</dbReference>
<comment type="caution">
    <text evidence="2">The sequence shown here is derived from an EMBL/GenBank/DDBJ whole genome shotgun (WGS) entry which is preliminary data.</text>
</comment>
<gene>
    <name evidence="2" type="ORF">ACFY35_17725</name>
</gene>
<proteinExistence type="predicted"/>
<dbReference type="Proteomes" id="UP001602245">
    <property type="component" value="Unassembled WGS sequence"/>
</dbReference>
<keyword evidence="3" id="KW-1185">Reference proteome</keyword>
<evidence type="ECO:0000313" key="2">
    <source>
        <dbReference type="EMBL" id="MFF5291284.1"/>
    </source>
</evidence>
<sequence length="94" mass="9451">MKVGNGGQTVPGGNLADRPAARDASATGDDGVVTETVSGSGAATALTRAGDGGEDEPVEPSLPVMPFPTFQNVPTLPQQLPGNGYESGRDSRAR</sequence>
<accession>A0ABW6WF41</accession>
<feature type="compositionally biased region" description="Polar residues" evidence="1">
    <location>
        <begin position="69"/>
        <end position="81"/>
    </location>
</feature>
<organism evidence="2 3">
    <name type="scientific">Paractinoplanes globisporus</name>
    <dbReference type="NCBI Taxonomy" id="113565"/>
    <lineage>
        <taxon>Bacteria</taxon>
        <taxon>Bacillati</taxon>
        <taxon>Actinomycetota</taxon>
        <taxon>Actinomycetes</taxon>
        <taxon>Micromonosporales</taxon>
        <taxon>Micromonosporaceae</taxon>
        <taxon>Paractinoplanes</taxon>
    </lineage>
</organism>